<reference evidence="3" key="3">
    <citation type="submission" date="2015-04" db="UniProtKB">
        <authorList>
            <consortium name="EnsemblPlants"/>
        </authorList>
    </citation>
    <scope>IDENTIFICATION</scope>
    <source>
        <strain evidence="3">cv. Jemalong A17</strain>
    </source>
</reference>
<sequence>MIQDRKIKEKERKKKKKKKKEEEKEGKRGRGKLTFVSLGSIWRTLEVKVVHHVPKHLVVFFGYAVFISKFAKGRTEGYFGHFLDSCTNLHHRIDSTAIQGANSSPEVKNSSTDHGRGRRRKTESAQRKGKKTEPANKQAKRARKQARAQASKQASKTRTQASTRASQQASKQTRAQASEDASKHAKHKQQRP</sequence>
<gene>
    <name evidence="2" type="ordered locus">MTR_2g066270</name>
</gene>
<feature type="compositionally biased region" description="Polar residues" evidence="1">
    <location>
        <begin position="157"/>
        <end position="176"/>
    </location>
</feature>
<feature type="region of interest" description="Disordered" evidence="1">
    <location>
        <begin position="97"/>
        <end position="192"/>
    </location>
</feature>
<reference evidence="2 4" key="1">
    <citation type="journal article" date="2011" name="Nature">
        <title>The Medicago genome provides insight into the evolution of rhizobial symbioses.</title>
        <authorList>
            <person name="Young N.D."/>
            <person name="Debelle F."/>
            <person name="Oldroyd G.E."/>
            <person name="Geurts R."/>
            <person name="Cannon S.B."/>
            <person name="Udvardi M.K."/>
            <person name="Benedito V.A."/>
            <person name="Mayer K.F."/>
            <person name="Gouzy J."/>
            <person name="Schoof H."/>
            <person name="Van de Peer Y."/>
            <person name="Proost S."/>
            <person name="Cook D.R."/>
            <person name="Meyers B.C."/>
            <person name="Spannagl M."/>
            <person name="Cheung F."/>
            <person name="De Mita S."/>
            <person name="Krishnakumar V."/>
            <person name="Gundlach H."/>
            <person name="Zhou S."/>
            <person name="Mudge J."/>
            <person name="Bharti A.K."/>
            <person name="Murray J.D."/>
            <person name="Naoumkina M.A."/>
            <person name="Rosen B."/>
            <person name="Silverstein K.A."/>
            <person name="Tang H."/>
            <person name="Rombauts S."/>
            <person name="Zhao P.X."/>
            <person name="Zhou P."/>
            <person name="Barbe V."/>
            <person name="Bardou P."/>
            <person name="Bechner M."/>
            <person name="Bellec A."/>
            <person name="Berger A."/>
            <person name="Berges H."/>
            <person name="Bidwell S."/>
            <person name="Bisseling T."/>
            <person name="Choisne N."/>
            <person name="Couloux A."/>
            <person name="Denny R."/>
            <person name="Deshpande S."/>
            <person name="Dai X."/>
            <person name="Doyle J.J."/>
            <person name="Dudez A.M."/>
            <person name="Farmer A.D."/>
            <person name="Fouteau S."/>
            <person name="Franken C."/>
            <person name="Gibelin C."/>
            <person name="Gish J."/>
            <person name="Goldstein S."/>
            <person name="Gonzalez A.J."/>
            <person name="Green P.J."/>
            <person name="Hallab A."/>
            <person name="Hartog M."/>
            <person name="Hua A."/>
            <person name="Humphray S.J."/>
            <person name="Jeong D.H."/>
            <person name="Jing Y."/>
            <person name="Jocker A."/>
            <person name="Kenton S.M."/>
            <person name="Kim D.J."/>
            <person name="Klee K."/>
            <person name="Lai H."/>
            <person name="Lang C."/>
            <person name="Lin S."/>
            <person name="Macmil S.L."/>
            <person name="Magdelenat G."/>
            <person name="Matthews L."/>
            <person name="McCorrison J."/>
            <person name="Monaghan E.L."/>
            <person name="Mun J.H."/>
            <person name="Najar F.Z."/>
            <person name="Nicholson C."/>
            <person name="Noirot C."/>
            <person name="O'Bleness M."/>
            <person name="Paule C.R."/>
            <person name="Poulain J."/>
            <person name="Prion F."/>
            <person name="Qin B."/>
            <person name="Qu C."/>
            <person name="Retzel E.F."/>
            <person name="Riddle C."/>
            <person name="Sallet E."/>
            <person name="Samain S."/>
            <person name="Samson N."/>
            <person name="Sanders I."/>
            <person name="Saurat O."/>
            <person name="Scarpelli C."/>
            <person name="Schiex T."/>
            <person name="Segurens B."/>
            <person name="Severin A.J."/>
            <person name="Sherrier D.J."/>
            <person name="Shi R."/>
            <person name="Sims S."/>
            <person name="Singer S.R."/>
            <person name="Sinharoy S."/>
            <person name="Sterck L."/>
            <person name="Viollet A."/>
            <person name="Wang B.B."/>
            <person name="Wang K."/>
            <person name="Wang M."/>
            <person name="Wang X."/>
            <person name="Warfsmann J."/>
            <person name="Weissenbach J."/>
            <person name="White D.D."/>
            <person name="White J.D."/>
            <person name="Wiley G.B."/>
            <person name="Wincker P."/>
            <person name="Xing Y."/>
            <person name="Yang L."/>
            <person name="Yao Z."/>
            <person name="Ying F."/>
            <person name="Zhai J."/>
            <person name="Zhou L."/>
            <person name="Zuber A."/>
            <person name="Denarie J."/>
            <person name="Dixon R.A."/>
            <person name="May G.D."/>
            <person name="Schwartz D.C."/>
            <person name="Rogers J."/>
            <person name="Quetier F."/>
            <person name="Town C.D."/>
            <person name="Roe B.A."/>
        </authorList>
    </citation>
    <scope>NUCLEOTIDE SEQUENCE [LARGE SCALE GENOMIC DNA]</scope>
    <source>
        <strain evidence="2">A17</strain>
        <strain evidence="3 4">cv. Jemalong A17</strain>
    </source>
</reference>
<evidence type="ECO:0000313" key="3">
    <source>
        <dbReference type="EnsemblPlants" id="AES66357"/>
    </source>
</evidence>
<feature type="compositionally biased region" description="Low complexity" evidence="1">
    <location>
        <begin position="147"/>
        <end position="156"/>
    </location>
</feature>
<dbReference type="EnsemblPlants" id="AES66357">
    <property type="protein sequence ID" value="AES66357"/>
    <property type="gene ID" value="MTR_2g066270"/>
</dbReference>
<evidence type="ECO:0000256" key="1">
    <source>
        <dbReference type="SAM" id="MobiDB-lite"/>
    </source>
</evidence>
<feature type="region of interest" description="Disordered" evidence="1">
    <location>
        <begin position="1"/>
        <end position="28"/>
    </location>
</feature>
<feature type="compositionally biased region" description="Basic and acidic residues" evidence="1">
    <location>
        <begin position="1"/>
        <end position="10"/>
    </location>
</feature>
<evidence type="ECO:0000313" key="4">
    <source>
        <dbReference type="Proteomes" id="UP000002051"/>
    </source>
</evidence>
<organism evidence="2 4">
    <name type="scientific">Medicago truncatula</name>
    <name type="common">Barrel medic</name>
    <name type="synonym">Medicago tribuloides</name>
    <dbReference type="NCBI Taxonomy" id="3880"/>
    <lineage>
        <taxon>Eukaryota</taxon>
        <taxon>Viridiplantae</taxon>
        <taxon>Streptophyta</taxon>
        <taxon>Embryophyta</taxon>
        <taxon>Tracheophyta</taxon>
        <taxon>Spermatophyta</taxon>
        <taxon>Magnoliopsida</taxon>
        <taxon>eudicotyledons</taxon>
        <taxon>Gunneridae</taxon>
        <taxon>Pentapetalae</taxon>
        <taxon>rosids</taxon>
        <taxon>fabids</taxon>
        <taxon>Fabales</taxon>
        <taxon>Fabaceae</taxon>
        <taxon>Papilionoideae</taxon>
        <taxon>50 kb inversion clade</taxon>
        <taxon>NPAAA clade</taxon>
        <taxon>Hologalegina</taxon>
        <taxon>IRL clade</taxon>
        <taxon>Trifolieae</taxon>
        <taxon>Medicago</taxon>
    </lineage>
</organism>
<feature type="compositionally biased region" description="Polar residues" evidence="1">
    <location>
        <begin position="97"/>
        <end position="112"/>
    </location>
</feature>
<dbReference type="PaxDb" id="3880-AES66357"/>
<dbReference type="AlphaFoldDB" id="G7ITA0"/>
<name>G7ITA0_MEDTR</name>
<keyword evidence="4" id="KW-1185">Reference proteome</keyword>
<accession>G7ITA0</accession>
<dbReference type="Proteomes" id="UP000002051">
    <property type="component" value="Chromosome 2"/>
</dbReference>
<reference evidence="2 4" key="2">
    <citation type="journal article" date="2014" name="BMC Genomics">
        <title>An improved genome release (version Mt4.0) for the model legume Medicago truncatula.</title>
        <authorList>
            <person name="Tang H."/>
            <person name="Krishnakumar V."/>
            <person name="Bidwell S."/>
            <person name="Rosen B."/>
            <person name="Chan A."/>
            <person name="Zhou S."/>
            <person name="Gentzbittel L."/>
            <person name="Childs K.L."/>
            <person name="Yandell M."/>
            <person name="Gundlach H."/>
            <person name="Mayer K.F."/>
            <person name="Schwartz D.C."/>
            <person name="Town C.D."/>
        </authorList>
    </citation>
    <scope>GENOME REANNOTATION</scope>
    <source>
        <strain evidence="3 4">cv. Jemalong A17</strain>
    </source>
</reference>
<feature type="compositionally biased region" description="Basic and acidic residues" evidence="1">
    <location>
        <begin position="122"/>
        <end position="134"/>
    </location>
</feature>
<evidence type="ECO:0000313" key="2">
    <source>
        <dbReference type="EMBL" id="AES66357.1"/>
    </source>
</evidence>
<proteinExistence type="predicted"/>
<dbReference type="EMBL" id="CM001218">
    <property type="protein sequence ID" value="AES66357.1"/>
    <property type="molecule type" value="Genomic_DNA"/>
</dbReference>
<dbReference type="HOGENOM" id="CLU_1417088_0_0_1"/>
<protein>
    <submittedName>
        <fullName evidence="2 3">Uncharacterized protein</fullName>
    </submittedName>
</protein>